<dbReference type="Gene3D" id="1.10.443.10">
    <property type="entry name" value="Intergrase catalytic core"/>
    <property type="match status" value="1"/>
</dbReference>
<evidence type="ECO:0000256" key="3">
    <source>
        <dbReference type="ARBA" id="ARBA00023125"/>
    </source>
</evidence>
<gene>
    <name evidence="7" type="ORF">EV672_103345</name>
</gene>
<dbReference type="InterPro" id="IPR010998">
    <property type="entry name" value="Integrase_recombinase_N"/>
</dbReference>
<keyword evidence="4" id="KW-0233">DNA recombination</keyword>
<dbReference type="GO" id="GO:0003677">
    <property type="term" value="F:DNA binding"/>
    <property type="evidence" value="ECO:0007669"/>
    <property type="project" value="UniProtKB-KW"/>
</dbReference>
<dbReference type="AlphaFoldDB" id="A0A4R6REM4"/>
<evidence type="ECO:0000256" key="2">
    <source>
        <dbReference type="ARBA" id="ARBA00022908"/>
    </source>
</evidence>
<evidence type="ECO:0000259" key="6">
    <source>
        <dbReference type="PROSITE" id="PS51898"/>
    </source>
</evidence>
<keyword evidence="2" id="KW-0229">DNA integration</keyword>
<feature type="compositionally biased region" description="Basic and acidic residues" evidence="5">
    <location>
        <begin position="432"/>
        <end position="447"/>
    </location>
</feature>
<keyword evidence="3" id="KW-0238">DNA-binding</keyword>
<dbReference type="InterPro" id="IPR013762">
    <property type="entry name" value="Integrase-like_cat_sf"/>
</dbReference>
<dbReference type="Proteomes" id="UP000294593">
    <property type="component" value="Unassembled WGS sequence"/>
</dbReference>
<dbReference type="InterPro" id="IPR002104">
    <property type="entry name" value="Integrase_catalytic"/>
</dbReference>
<feature type="domain" description="Tyr recombinase" evidence="6">
    <location>
        <begin position="213"/>
        <end position="377"/>
    </location>
</feature>
<accession>A0A4R6REM4</accession>
<comment type="caution">
    <text evidence="7">The sequence shown here is derived from an EMBL/GenBank/DDBJ whole genome shotgun (WGS) entry which is preliminary data.</text>
</comment>
<dbReference type="PROSITE" id="PS51898">
    <property type="entry name" value="TYR_RECOMBINASE"/>
    <property type="match status" value="1"/>
</dbReference>
<name>A0A4R6REM4_9BURK</name>
<sequence length="485" mass="53879">MAKSLPKPFKYRGRWRAQVTLKSGSRPHADFDDHASACAWICQMLSNANTEHQAELGGPTQATLAQALNHYAALYSVNKGGVDSELNRINHYLAGAGLKLLRKTKNEKGQIALEHYEPKAQPQGWQEHNDIRRAKRSETYAAIAALARKRCSVINTADIRRLMGTMKAEGLSDSTIQKEIALLRHMFNVAAKEWQWKGFENPTEGLKLGTSQRRFVYITKEQEAALWEAIAECDNPYFWPLIACAMETTMRRGSLLAMRWDKTDLEGRIAQVPSKTGEINVPLSQHAVRVLSEMPRHPSGRVFPMTANAVEMAWDGVRVKAGVPELQFKDIRHLGATAYARRGLNAHQLKAILGHKTTFMAQVYVNLVAQDVLDAMDATAPVTPVTQVPPPAVGSAESIVQGRRAARLNDPVKKRPQDNDLSVTATPTGLLPREEAQSAQSAREDRPQTPQRAAGQQEQQQEQISAEPTWLGDNVVMLRPRTRAA</sequence>
<comment type="similarity">
    <text evidence="1">Belongs to the 'phage' integrase family.</text>
</comment>
<evidence type="ECO:0000256" key="5">
    <source>
        <dbReference type="SAM" id="MobiDB-lite"/>
    </source>
</evidence>
<feature type="region of interest" description="Disordered" evidence="5">
    <location>
        <begin position="384"/>
        <end position="485"/>
    </location>
</feature>
<evidence type="ECO:0000256" key="4">
    <source>
        <dbReference type="ARBA" id="ARBA00023172"/>
    </source>
</evidence>
<keyword evidence="8" id="KW-1185">Reference proteome</keyword>
<organism evidence="7 8">
    <name type="scientific">Aquabacterium commune</name>
    <dbReference type="NCBI Taxonomy" id="70586"/>
    <lineage>
        <taxon>Bacteria</taxon>
        <taxon>Pseudomonadati</taxon>
        <taxon>Pseudomonadota</taxon>
        <taxon>Betaproteobacteria</taxon>
        <taxon>Burkholderiales</taxon>
        <taxon>Aquabacterium</taxon>
    </lineage>
</organism>
<evidence type="ECO:0000256" key="1">
    <source>
        <dbReference type="ARBA" id="ARBA00008857"/>
    </source>
</evidence>
<dbReference type="CDD" id="cd00796">
    <property type="entry name" value="INT_Rci_Hp1_C"/>
    <property type="match status" value="1"/>
</dbReference>
<proteinExistence type="inferred from homology"/>
<protein>
    <submittedName>
        <fullName evidence="7">Site-specific recombinase XerD</fullName>
    </submittedName>
</protein>
<dbReference type="InterPro" id="IPR050090">
    <property type="entry name" value="Tyrosine_recombinase_XerCD"/>
</dbReference>
<dbReference type="OrthoDB" id="662444at2"/>
<dbReference type="RefSeq" id="WP_133608016.1">
    <property type="nucleotide sequence ID" value="NZ_SNXW01000003.1"/>
</dbReference>
<dbReference type="EMBL" id="SNXW01000003">
    <property type="protein sequence ID" value="TDP84771.1"/>
    <property type="molecule type" value="Genomic_DNA"/>
</dbReference>
<dbReference type="Pfam" id="PF00589">
    <property type="entry name" value="Phage_integrase"/>
    <property type="match status" value="1"/>
</dbReference>
<evidence type="ECO:0000313" key="8">
    <source>
        <dbReference type="Proteomes" id="UP000294593"/>
    </source>
</evidence>
<reference evidence="7 8" key="1">
    <citation type="submission" date="2019-03" db="EMBL/GenBank/DDBJ databases">
        <title>Genomic Encyclopedia of Type Strains, Phase IV (KMG-IV): sequencing the most valuable type-strain genomes for metagenomic binning, comparative biology and taxonomic classification.</title>
        <authorList>
            <person name="Goeker M."/>
        </authorList>
    </citation>
    <scope>NUCLEOTIDE SEQUENCE [LARGE SCALE GENOMIC DNA]</scope>
    <source>
        <strain evidence="7 8">DSM 11901</strain>
    </source>
</reference>
<dbReference type="SUPFAM" id="SSF56349">
    <property type="entry name" value="DNA breaking-rejoining enzymes"/>
    <property type="match status" value="1"/>
</dbReference>
<dbReference type="PANTHER" id="PTHR30349:SF41">
    <property type="entry name" value="INTEGRASE_RECOMBINASE PROTEIN MJ0367-RELATED"/>
    <property type="match status" value="1"/>
</dbReference>
<evidence type="ECO:0000313" key="7">
    <source>
        <dbReference type="EMBL" id="TDP84771.1"/>
    </source>
</evidence>
<dbReference type="Gene3D" id="1.10.150.130">
    <property type="match status" value="1"/>
</dbReference>
<dbReference type="GO" id="GO:0006310">
    <property type="term" value="P:DNA recombination"/>
    <property type="evidence" value="ECO:0007669"/>
    <property type="project" value="UniProtKB-KW"/>
</dbReference>
<dbReference type="GO" id="GO:0015074">
    <property type="term" value="P:DNA integration"/>
    <property type="evidence" value="ECO:0007669"/>
    <property type="project" value="UniProtKB-KW"/>
</dbReference>
<dbReference type="InterPro" id="IPR011010">
    <property type="entry name" value="DNA_brk_join_enz"/>
</dbReference>
<dbReference type="PANTHER" id="PTHR30349">
    <property type="entry name" value="PHAGE INTEGRASE-RELATED"/>
    <property type="match status" value="1"/>
</dbReference>